<keyword evidence="6" id="KW-0472">Membrane</keyword>
<keyword evidence="12" id="KW-1185">Reference proteome</keyword>
<feature type="signal peptide" evidence="9">
    <location>
        <begin position="1"/>
        <end position="29"/>
    </location>
</feature>
<evidence type="ECO:0000313" key="12">
    <source>
        <dbReference type="Proteomes" id="UP000198748"/>
    </source>
</evidence>
<evidence type="ECO:0000256" key="1">
    <source>
        <dbReference type="ARBA" id="ARBA00004571"/>
    </source>
</evidence>
<dbReference type="SUPFAM" id="SSF56935">
    <property type="entry name" value="Porins"/>
    <property type="match status" value="1"/>
</dbReference>
<dbReference type="EMBL" id="FNAN01000008">
    <property type="protein sequence ID" value="SDF01741.1"/>
    <property type="molecule type" value="Genomic_DNA"/>
</dbReference>
<gene>
    <name evidence="11" type="ORF">SAMN04487996_108209</name>
</gene>
<protein>
    <submittedName>
        <fullName evidence="11">Outer membrane receptor proteins, mostly Fe transport</fullName>
    </submittedName>
</protein>
<dbReference type="GO" id="GO:0044718">
    <property type="term" value="P:siderophore transmembrane transport"/>
    <property type="evidence" value="ECO:0007669"/>
    <property type="project" value="TreeGrafter"/>
</dbReference>
<dbReference type="PANTHER" id="PTHR30069:SF29">
    <property type="entry name" value="HEMOGLOBIN AND HEMOGLOBIN-HAPTOGLOBIN-BINDING PROTEIN 1-RELATED"/>
    <property type="match status" value="1"/>
</dbReference>
<evidence type="ECO:0000256" key="7">
    <source>
        <dbReference type="ARBA" id="ARBA00023237"/>
    </source>
</evidence>
<evidence type="ECO:0000256" key="5">
    <source>
        <dbReference type="ARBA" id="ARBA00022729"/>
    </source>
</evidence>
<proteinExistence type="predicted"/>
<feature type="domain" description="Outer membrane protein beta-barrel" evidence="10">
    <location>
        <begin position="425"/>
        <end position="823"/>
    </location>
</feature>
<dbReference type="InterPro" id="IPR039426">
    <property type="entry name" value="TonB-dep_rcpt-like"/>
</dbReference>
<keyword evidence="7" id="KW-0998">Cell outer membrane</keyword>
<evidence type="ECO:0000256" key="6">
    <source>
        <dbReference type="ARBA" id="ARBA00023136"/>
    </source>
</evidence>
<dbReference type="GO" id="GO:0009279">
    <property type="term" value="C:cell outer membrane"/>
    <property type="evidence" value="ECO:0007669"/>
    <property type="project" value="UniProtKB-SubCell"/>
</dbReference>
<evidence type="ECO:0000259" key="10">
    <source>
        <dbReference type="Pfam" id="PF14905"/>
    </source>
</evidence>
<organism evidence="11 12">
    <name type="scientific">Dyadobacter soli</name>
    <dbReference type="NCBI Taxonomy" id="659014"/>
    <lineage>
        <taxon>Bacteria</taxon>
        <taxon>Pseudomonadati</taxon>
        <taxon>Bacteroidota</taxon>
        <taxon>Cytophagia</taxon>
        <taxon>Cytophagales</taxon>
        <taxon>Spirosomataceae</taxon>
        <taxon>Dyadobacter</taxon>
    </lineage>
</organism>
<dbReference type="GO" id="GO:0015344">
    <property type="term" value="F:siderophore uptake transmembrane transporter activity"/>
    <property type="evidence" value="ECO:0007669"/>
    <property type="project" value="TreeGrafter"/>
</dbReference>
<evidence type="ECO:0000313" key="11">
    <source>
        <dbReference type="EMBL" id="SDF01741.1"/>
    </source>
</evidence>
<evidence type="ECO:0000256" key="4">
    <source>
        <dbReference type="ARBA" id="ARBA00022692"/>
    </source>
</evidence>
<keyword evidence="5 9" id="KW-0732">Signal</keyword>
<sequence>MKFFSMKTLFQILMSILIPGLICCQDSFAQTAPAGGAPATGVPAAGAPAKVAPAAGVPAAGVPATGSIKGIVADSTTGKALDFITINLMKDKNTAVKADFTKADGSFAFQNLKPMKYALVMVGVGYKNKVIDVDLTDSTRQQVDLGNITISQHAVGLKEVTVTALKPIVKQEVDRISYDLEADPESKVYSVLEMMRKVPYLSLDAEDNISLKGNTDFKILINGKPSSMVERSYKDVLRSMPASSIVRIEVITTPPAKYDAEGLAGIINIITNKKIDNGYNGTLNVSERFPTGGPGVGGSLSAQLGKIGMSLNAGLNQYKNPSTQSISNRTTTGTNPTELDQRGWNRNNNKNGYIGYEITYEIDTLNLLSAQLNVNGGRNRSYGYQSSLLNAGDEILERYNVSNTNSDRGNGRDAALNYQKGFKADKNRLLTFSYRYYGYDNKQNGNLNITNRINYDRPDYRQLNDQRFSEQTFQVDLVYPVKKLNIEAGLKGIMRDNKSDFKYTVFNAETNTYEVDTRMSNMYKNQQNVFGAYNTYAYNFKNWGVKAGARVEQTVIDADFISTDSKVEQNYFNFIPSVSINRKLKNNAGINFGYTKRIQRPGIWQLNPFVDRSNPSYERTGNPDLRPAFVNDLQLSFNKAKKGNINFGVGYTHFKDLIFPIAVYNPETQITRTSYGNTGRARLISGNLNANYPFSKKWNVSTNLRIAHGKVTGIVNGVEITNSGVMYQFSLSTGYKLPKDWRVNANFNANGPGVNLQGTTNSIQSTSFSVNKDVVKDKLSVSAAVSNPFTKFRRFHNETFGPDFDQFTDRWNYFRSFNFSVNYKFGKLKDGIKKNKRGIRNDDVQNGGN</sequence>
<keyword evidence="4" id="KW-0812">Transmembrane</keyword>
<dbReference type="InterPro" id="IPR036942">
    <property type="entry name" value="Beta-barrel_TonB_sf"/>
</dbReference>
<dbReference type="Gene3D" id="2.40.170.20">
    <property type="entry name" value="TonB-dependent receptor, beta-barrel domain"/>
    <property type="match status" value="1"/>
</dbReference>
<evidence type="ECO:0000256" key="9">
    <source>
        <dbReference type="SAM" id="SignalP"/>
    </source>
</evidence>
<dbReference type="InterPro" id="IPR037066">
    <property type="entry name" value="Plug_dom_sf"/>
</dbReference>
<feature type="chain" id="PRO_5011523307" evidence="9">
    <location>
        <begin position="30"/>
        <end position="849"/>
    </location>
</feature>
<feature type="region of interest" description="Disordered" evidence="8">
    <location>
        <begin position="318"/>
        <end position="344"/>
    </location>
</feature>
<dbReference type="Gene3D" id="2.170.130.10">
    <property type="entry name" value="TonB-dependent receptor, plug domain"/>
    <property type="match status" value="1"/>
</dbReference>
<reference evidence="12" key="1">
    <citation type="submission" date="2016-10" db="EMBL/GenBank/DDBJ databases">
        <authorList>
            <person name="Varghese N."/>
            <person name="Submissions S."/>
        </authorList>
    </citation>
    <scope>NUCLEOTIDE SEQUENCE [LARGE SCALE GENOMIC DNA]</scope>
    <source>
        <strain evidence="12">DSM 25329</strain>
    </source>
</reference>
<accession>A0A1G7HMW3</accession>
<dbReference type="Proteomes" id="UP000198748">
    <property type="component" value="Unassembled WGS sequence"/>
</dbReference>
<dbReference type="InterPro" id="IPR041700">
    <property type="entry name" value="OMP_b-brl_3"/>
</dbReference>
<dbReference type="Pfam" id="PF14905">
    <property type="entry name" value="OMP_b-brl_3"/>
    <property type="match status" value="1"/>
</dbReference>
<keyword evidence="3" id="KW-1134">Transmembrane beta strand</keyword>
<evidence type="ECO:0000256" key="2">
    <source>
        <dbReference type="ARBA" id="ARBA00022448"/>
    </source>
</evidence>
<dbReference type="SUPFAM" id="SSF49478">
    <property type="entry name" value="Cna protein B-type domain"/>
    <property type="match status" value="1"/>
</dbReference>
<keyword evidence="11" id="KW-0675">Receptor</keyword>
<dbReference type="Gene3D" id="2.60.40.1120">
    <property type="entry name" value="Carboxypeptidase-like, regulatory domain"/>
    <property type="match status" value="1"/>
</dbReference>
<dbReference type="Pfam" id="PF13620">
    <property type="entry name" value="CarboxypepD_reg"/>
    <property type="match status" value="1"/>
</dbReference>
<dbReference type="STRING" id="659014.SAMN04487996_108209"/>
<evidence type="ECO:0000256" key="3">
    <source>
        <dbReference type="ARBA" id="ARBA00022452"/>
    </source>
</evidence>
<dbReference type="PANTHER" id="PTHR30069">
    <property type="entry name" value="TONB-DEPENDENT OUTER MEMBRANE RECEPTOR"/>
    <property type="match status" value="1"/>
</dbReference>
<comment type="subcellular location">
    <subcellularLocation>
        <location evidence="1">Cell outer membrane</location>
        <topology evidence="1">Multi-pass membrane protein</topology>
    </subcellularLocation>
</comment>
<keyword evidence="2" id="KW-0813">Transport</keyword>
<dbReference type="AlphaFoldDB" id="A0A1G7HMW3"/>
<name>A0A1G7HMW3_9BACT</name>
<evidence type="ECO:0000256" key="8">
    <source>
        <dbReference type="SAM" id="MobiDB-lite"/>
    </source>
</evidence>